<accession>A0A0F9MNP2</accession>
<comment type="caution">
    <text evidence="1">The sequence shown here is derived from an EMBL/GenBank/DDBJ whole genome shotgun (WGS) entry which is preliminary data.</text>
</comment>
<name>A0A0F9MNP2_9ZZZZ</name>
<dbReference type="EMBL" id="LAZR01004591">
    <property type="protein sequence ID" value="KKN07254.1"/>
    <property type="molecule type" value="Genomic_DNA"/>
</dbReference>
<sequence length="83" mass="9862">MWMVGRSFWILEESGDWSWTWDFHGVFSDRGKAEALCKDIFWFIVPVVVDQQLPEDPYEFPSFFAPNKTEAEPLQHRRPVKEA</sequence>
<gene>
    <name evidence="1" type="ORF">LCGC14_1068940</name>
</gene>
<dbReference type="AlphaFoldDB" id="A0A0F9MNP2"/>
<evidence type="ECO:0000313" key="1">
    <source>
        <dbReference type="EMBL" id="KKN07254.1"/>
    </source>
</evidence>
<organism evidence="1">
    <name type="scientific">marine sediment metagenome</name>
    <dbReference type="NCBI Taxonomy" id="412755"/>
    <lineage>
        <taxon>unclassified sequences</taxon>
        <taxon>metagenomes</taxon>
        <taxon>ecological metagenomes</taxon>
    </lineage>
</organism>
<proteinExistence type="predicted"/>
<reference evidence="1" key="1">
    <citation type="journal article" date="2015" name="Nature">
        <title>Complex archaea that bridge the gap between prokaryotes and eukaryotes.</title>
        <authorList>
            <person name="Spang A."/>
            <person name="Saw J.H."/>
            <person name="Jorgensen S.L."/>
            <person name="Zaremba-Niedzwiedzka K."/>
            <person name="Martijn J."/>
            <person name="Lind A.E."/>
            <person name="van Eijk R."/>
            <person name="Schleper C."/>
            <person name="Guy L."/>
            <person name="Ettema T.J."/>
        </authorList>
    </citation>
    <scope>NUCLEOTIDE SEQUENCE</scope>
</reference>
<protein>
    <submittedName>
        <fullName evidence="1">Uncharacterized protein</fullName>
    </submittedName>
</protein>